<feature type="compositionally biased region" description="Basic and acidic residues" evidence="6">
    <location>
        <begin position="1"/>
        <end position="13"/>
    </location>
</feature>
<dbReference type="Gene3D" id="3.100.10.10">
    <property type="match status" value="1"/>
</dbReference>
<keyword evidence="2 4" id="KW-0689">Ribosomal protein</keyword>
<dbReference type="InterPro" id="IPR005749">
    <property type="entry name" value="Ribosomal_uL15_bac-type"/>
</dbReference>
<evidence type="ECO:0000256" key="4">
    <source>
        <dbReference type="HAMAP-Rule" id="MF_01341"/>
    </source>
</evidence>
<dbReference type="GO" id="GO:0003735">
    <property type="term" value="F:structural constituent of ribosome"/>
    <property type="evidence" value="ECO:0007669"/>
    <property type="project" value="InterPro"/>
</dbReference>
<dbReference type="AlphaFoldDB" id="A0A0P9D714"/>
<evidence type="ECO:0000256" key="5">
    <source>
        <dbReference type="RuleBase" id="RU003888"/>
    </source>
</evidence>
<dbReference type="SUPFAM" id="SSF52080">
    <property type="entry name" value="Ribosomal proteins L15p and L18e"/>
    <property type="match status" value="1"/>
</dbReference>
<dbReference type="HAMAP" id="MF_01341">
    <property type="entry name" value="Ribosomal_uL15"/>
    <property type="match status" value="1"/>
</dbReference>
<sequence length="167" mass="18424">MKLHDLKPAEGAHRERKRVGRGPGSGKGKTAGKGMMGQKARSGPGPYRTFEGGQNRMVRRMPYLRGFKNRWRVEYQVMNVGDLSELPADHELTLEDLVASGAINKNKPLKILGEGDLNIKLTVHAHKFSNSARSKIEAAGGSVVEEPWIVETRSRSAGPNPAMRNRK</sequence>
<evidence type="ECO:0000256" key="6">
    <source>
        <dbReference type="SAM" id="MobiDB-lite"/>
    </source>
</evidence>
<dbReference type="InterPro" id="IPR001196">
    <property type="entry name" value="Ribosomal_uL15_CS"/>
</dbReference>
<feature type="region of interest" description="Disordered" evidence="6">
    <location>
        <begin position="1"/>
        <end position="52"/>
    </location>
</feature>
<evidence type="ECO:0000256" key="1">
    <source>
        <dbReference type="ARBA" id="ARBA00007320"/>
    </source>
</evidence>
<reference evidence="8 9" key="1">
    <citation type="submission" date="2015-09" db="EMBL/GenBank/DDBJ databases">
        <title>Draft genome sequence of Kouleothrix aurantiaca JCM 19913.</title>
        <authorList>
            <person name="Hemp J."/>
        </authorList>
    </citation>
    <scope>NUCLEOTIDE SEQUENCE [LARGE SCALE GENOMIC DNA]</scope>
    <source>
        <strain evidence="8 9">COM-B</strain>
    </source>
</reference>
<keyword evidence="9" id="KW-1185">Reference proteome</keyword>
<evidence type="ECO:0000313" key="9">
    <source>
        <dbReference type="Proteomes" id="UP000050509"/>
    </source>
</evidence>
<organism evidence="8 9">
    <name type="scientific">Kouleothrix aurantiaca</name>
    <dbReference type="NCBI Taxonomy" id="186479"/>
    <lineage>
        <taxon>Bacteria</taxon>
        <taxon>Bacillati</taxon>
        <taxon>Chloroflexota</taxon>
        <taxon>Chloroflexia</taxon>
        <taxon>Chloroflexales</taxon>
        <taxon>Roseiflexineae</taxon>
        <taxon>Roseiflexaceae</taxon>
        <taxon>Kouleothrix</taxon>
    </lineage>
</organism>
<evidence type="ECO:0000259" key="7">
    <source>
        <dbReference type="Pfam" id="PF00828"/>
    </source>
</evidence>
<keyword evidence="4" id="KW-0699">rRNA-binding</keyword>
<dbReference type="PANTHER" id="PTHR12934">
    <property type="entry name" value="50S RIBOSOMAL PROTEIN L15"/>
    <property type="match status" value="1"/>
</dbReference>
<comment type="caution">
    <text evidence="8">The sequence shown here is derived from an EMBL/GenBank/DDBJ whole genome shotgun (WGS) entry which is preliminary data.</text>
</comment>
<evidence type="ECO:0000256" key="2">
    <source>
        <dbReference type="ARBA" id="ARBA00022980"/>
    </source>
</evidence>
<dbReference type="GO" id="GO:0022625">
    <property type="term" value="C:cytosolic large ribosomal subunit"/>
    <property type="evidence" value="ECO:0007669"/>
    <property type="project" value="TreeGrafter"/>
</dbReference>
<dbReference type="GO" id="GO:0019843">
    <property type="term" value="F:rRNA binding"/>
    <property type="evidence" value="ECO:0007669"/>
    <property type="project" value="UniProtKB-UniRule"/>
</dbReference>
<feature type="domain" description="Large ribosomal subunit protein uL15/eL18" evidence="7">
    <location>
        <begin position="78"/>
        <end position="144"/>
    </location>
</feature>
<dbReference type="PROSITE" id="PS00475">
    <property type="entry name" value="RIBOSOMAL_L15"/>
    <property type="match status" value="1"/>
</dbReference>
<dbReference type="PATRIC" id="fig|186479.3.peg.2367"/>
<protein>
    <recommendedName>
        <fullName evidence="4">Large ribosomal subunit protein uL15</fullName>
    </recommendedName>
</protein>
<dbReference type="NCBIfam" id="TIGR01071">
    <property type="entry name" value="rplO_bact"/>
    <property type="match status" value="1"/>
</dbReference>
<dbReference type="PANTHER" id="PTHR12934:SF11">
    <property type="entry name" value="LARGE RIBOSOMAL SUBUNIT PROTEIN UL15M"/>
    <property type="match status" value="1"/>
</dbReference>
<name>A0A0P9D714_9CHLR</name>
<comment type="similarity">
    <text evidence="1 4 5">Belongs to the universal ribosomal protein uL15 family.</text>
</comment>
<evidence type="ECO:0000313" key="8">
    <source>
        <dbReference type="EMBL" id="KPV54785.1"/>
    </source>
</evidence>
<proteinExistence type="inferred from homology"/>
<accession>A0A0P9D714</accession>
<keyword evidence="4" id="KW-0694">RNA-binding</keyword>
<dbReference type="EMBL" id="LJCR01000016">
    <property type="protein sequence ID" value="KPV54785.1"/>
    <property type="molecule type" value="Genomic_DNA"/>
</dbReference>
<dbReference type="Pfam" id="PF00828">
    <property type="entry name" value="Ribosomal_L27A"/>
    <property type="match status" value="1"/>
</dbReference>
<dbReference type="InterPro" id="IPR021131">
    <property type="entry name" value="Ribosomal_uL15/eL18"/>
</dbReference>
<gene>
    <name evidence="4" type="primary">rplO</name>
    <name evidence="8" type="ORF">SE17_01635</name>
</gene>
<dbReference type="InterPro" id="IPR030878">
    <property type="entry name" value="Ribosomal_uL15"/>
</dbReference>
<dbReference type="GO" id="GO:0006412">
    <property type="term" value="P:translation"/>
    <property type="evidence" value="ECO:0007669"/>
    <property type="project" value="UniProtKB-UniRule"/>
</dbReference>
<dbReference type="InterPro" id="IPR036227">
    <property type="entry name" value="Ribosomal_uL15/eL18_sf"/>
</dbReference>
<comment type="subunit">
    <text evidence="4">Part of the 50S ribosomal subunit.</text>
</comment>
<evidence type="ECO:0000256" key="3">
    <source>
        <dbReference type="ARBA" id="ARBA00023274"/>
    </source>
</evidence>
<comment type="function">
    <text evidence="4">Binds to the 23S rRNA.</text>
</comment>
<keyword evidence="3 4" id="KW-0687">Ribonucleoprotein</keyword>
<feature type="compositionally biased region" description="Gly residues" evidence="6">
    <location>
        <begin position="21"/>
        <end position="35"/>
    </location>
</feature>
<dbReference type="Proteomes" id="UP000050509">
    <property type="component" value="Unassembled WGS sequence"/>
</dbReference>